<dbReference type="Pfam" id="PF08668">
    <property type="entry name" value="HDOD"/>
    <property type="match status" value="1"/>
</dbReference>
<protein>
    <submittedName>
        <fullName evidence="4">Response regulator</fullName>
    </submittedName>
</protein>
<gene>
    <name evidence="4" type="ORF">MED92_01294</name>
</gene>
<dbReference type="PANTHER" id="PTHR33525">
    <property type="match status" value="1"/>
</dbReference>
<dbReference type="Pfam" id="PF00072">
    <property type="entry name" value="Response_reg"/>
    <property type="match status" value="1"/>
</dbReference>
<comment type="caution">
    <text evidence="4">The sequence shown here is derived from an EMBL/GenBank/DDBJ whole genome shotgun (WGS) entry which is preliminary data.</text>
</comment>
<feature type="modified residue" description="4-aspartylphosphate" evidence="1">
    <location>
        <position position="60"/>
    </location>
</feature>
<keyword evidence="1" id="KW-0597">Phosphoprotein</keyword>
<dbReference type="GO" id="GO:0000160">
    <property type="term" value="P:phosphorelay signal transduction system"/>
    <property type="evidence" value="ECO:0007669"/>
    <property type="project" value="InterPro"/>
</dbReference>
<proteinExistence type="predicted"/>
<feature type="domain" description="HDOD" evidence="3">
    <location>
        <begin position="145"/>
        <end position="327"/>
    </location>
</feature>
<evidence type="ECO:0000259" key="3">
    <source>
        <dbReference type="PROSITE" id="PS51833"/>
    </source>
</evidence>
<dbReference type="Gene3D" id="1.10.3210.10">
    <property type="entry name" value="Hypothetical protein af1432"/>
    <property type="match status" value="1"/>
</dbReference>
<organism evidence="4 5">
    <name type="scientific">Neptuniibacter caesariensis</name>
    <dbReference type="NCBI Taxonomy" id="207954"/>
    <lineage>
        <taxon>Bacteria</taxon>
        <taxon>Pseudomonadati</taxon>
        <taxon>Pseudomonadota</taxon>
        <taxon>Gammaproteobacteria</taxon>
        <taxon>Oceanospirillales</taxon>
        <taxon>Oceanospirillaceae</taxon>
        <taxon>Neptuniibacter</taxon>
    </lineage>
</organism>
<dbReference type="OrthoDB" id="5755654at2"/>
<evidence type="ECO:0000259" key="2">
    <source>
        <dbReference type="PROSITE" id="PS50110"/>
    </source>
</evidence>
<dbReference type="PROSITE" id="PS50110">
    <property type="entry name" value="RESPONSE_REGULATORY"/>
    <property type="match status" value="1"/>
</dbReference>
<dbReference type="InterPro" id="IPR013976">
    <property type="entry name" value="HDOD"/>
</dbReference>
<name>A0A7U8GR60_NEPCE</name>
<dbReference type="InterPro" id="IPR014626">
    <property type="entry name" value="Sig_transdc_resp-reg_put"/>
</dbReference>
<reference evidence="4 5" key="1">
    <citation type="submission" date="2006-02" db="EMBL/GenBank/DDBJ databases">
        <authorList>
            <person name="Pinhassi J."/>
            <person name="Pedros-Alio C."/>
            <person name="Ferriera S."/>
            <person name="Johnson J."/>
            <person name="Kravitz S."/>
            <person name="Halpern A."/>
            <person name="Remington K."/>
            <person name="Beeson K."/>
            <person name="Tran B."/>
            <person name="Rogers Y.-H."/>
            <person name="Friedman R."/>
            <person name="Venter J.C."/>
        </authorList>
    </citation>
    <scope>NUCLEOTIDE SEQUENCE [LARGE SCALE GENOMIC DNA]</scope>
    <source>
        <strain evidence="4 5">MED92</strain>
    </source>
</reference>
<dbReference type="InterPro" id="IPR001789">
    <property type="entry name" value="Sig_transdc_resp-reg_receiver"/>
</dbReference>
<keyword evidence="5" id="KW-1185">Reference proteome</keyword>
<accession>A0A7U8GR60</accession>
<dbReference type="InterPro" id="IPR052340">
    <property type="entry name" value="RNase_Y/CdgJ"/>
</dbReference>
<dbReference type="Gene3D" id="3.40.50.2300">
    <property type="match status" value="1"/>
</dbReference>
<evidence type="ECO:0000313" key="4">
    <source>
        <dbReference type="EMBL" id="EAR61002.1"/>
    </source>
</evidence>
<dbReference type="SMART" id="SM00448">
    <property type="entry name" value="REC"/>
    <property type="match status" value="1"/>
</dbReference>
<dbReference type="SUPFAM" id="SSF109604">
    <property type="entry name" value="HD-domain/PDEase-like"/>
    <property type="match status" value="1"/>
</dbReference>
<sequence length="366" mass="40823">MDGFMDKGRVLFVDDETQVLRSLKRALRLHCKEWELFFFSSPVQALSELTELKPWVIVSDKKMSEMSGEDFLLQAKEIWPDSVRVILTGDTSQDSALVSLRSAHLLLPKPFELDELLSALKSAVCLRSFSLDANTRSELGGLQTLPVLPRVYQQLVSYLDAVEQPDNDHIAKLISSDVAVLTKVIQLANSSFFGFSQPVYDAKDVIVRLGHDLIKKMLLVTGLFNSVVNQNEAEKFFNTAISVAEKVRELAILAGQVGDDIERAYFCGLLHNLGCLVKEANNSLLSTDLVGAFILQLWGFETTVINAVRYQSMPESSPDAEKLVYQLCIAKTLVNEEKQNLTYSEVLASIDEGRVEKAGLIAYLRK</sequence>
<dbReference type="PROSITE" id="PS51833">
    <property type="entry name" value="HDOD"/>
    <property type="match status" value="1"/>
</dbReference>
<evidence type="ECO:0000313" key="5">
    <source>
        <dbReference type="Proteomes" id="UP000002171"/>
    </source>
</evidence>
<dbReference type="Proteomes" id="UP000002171">
    <property type="component" value="Unassembled WGS sequence"/>
</dbReference>
<dbReference type="InterPro" id="IPR011006">
    <property type="entry name" value="CheY-like_superfamily"/>
</dbReference>
<evidence type="ECO:0000256" key="1">
    <source>
        <dbReference type="PROSITE-ProRule" id="PRU00169"/>
    </source>
</evidence>
<dbReference type="PANTHER" id="PTHR33525:SF3">
    <property type="entry name" value="RIBONUCLEASE Y"/>
    <property type="match status" value="1"/>
</dbReference>
<feature type="domain" description="Response regulatory" evidence="2">
    <location>
        <begin position="9"/>
        <end position="124"/>
    </location>
</feature>
<dbReference type="PIRSF" id="PIRSF036883">
    <property type="entry name" value="RR_HD-GYP_mod"/>
    <property type="match status" value="1"/>
</dbReference>
<dbReference type="SUPFAM" id="SSF52172">
    <property type="entry name" value="CheY-like"/>
    <property type="match status" value="1"/>
</dbReference>
<dbReference type="RefSeq" id="WP_007022278.1">
    <property type="nucleotide sequence ID" value="NZ_CH724127.1"/>
</dbReference>
<dbReference type="AlphaFoldDB" id="A0A7U8GR60"/>
<dbReference type="EMBL" id="AAOW01000011">
    <property type="protein sequence ID" value="EAR61002.1"/>
    <property type="molecule type" value="Genomic_DNA"/>
</dbReference>